<evidence type="ECO:0000256" key="1">
    <source>
        <dbReference type="ARBA" id="ARBA00022692"/>
    </source>
</evidence>
<feature type="signal peptide" evidence="10">
    <location>
        <begin position="1"/>
        <end position="18"/>
    </location>
</feature>
<dbReference type="PANTHER" id="PTHR12883:SF0">
    <property type="entry name" value="PAT COMPLEX SUBUNIT CCDC47"/>
    <property type="match status" value="1"/>
</dbReference>
<evidence type="ECO:0000256" key="6">
    <source>
        <dbReference type="ARBA" id="ARBA00034875"/>
    </source>
</evidence>
<comment type="similarity">
    <text evidence="5">Belongs to the CCDC47 family.</text>
</comment>
<reference evidence="11" key="1">
    <citation type="submission" date="2020-08" db="EMBL/GenBank/DDBJ databases">
        <title>Genome sequencing and assembly of the red palm weevil Rhynchophorus ferrugineus.</title>
        <authorList>
            <person name="Dias G.B."/>
            <person name="Bergman C.M."/>
            <person name="Manee M."/>
        </authorList>
    </citation>
    <scope>NUCLEOTIDE SEQUENCE</scope>
    <source>
        <strain evidence="11">AA-2017</strain>
        <tissue evidence="11">Whole larva</tissue>
    </source>
</reference>
<dbReference type="GO" id="GO:0005509">
    <property type="term" value="F:calcium ion binding"/>
    <property type="evidence" value="ECO:0007669"/>
    <property type="project" value="InterPro"/>
</dbReference>
<dbReference type="Proteomes" id="UP000625711">
    <property type="component" value="Unassembled WGS sequence"/>
</dbReference>
<dbReference type="Pfam" id="PF07946">
    <property type="entry name" value="CCDC47"/>
    <property type="match status" value="1"/>
</dbReference>
<dbReference type="EMBL" id="JAACXV010014034">
    <property type="protein sequence ID" value="KAF7270956.1"/>
    <property type="molecule type" value="Genomic_DNA"/>
</dbReference>
<comment type="caution">
    <text evidence="11">The sequence shown here is derived from an EMBL/GenBank/DDBJ whole genome shotgun (WGS) entry which is preliminary data.</text>
</comment>
<keyword evidence="3 9" id="KW-0472">Membrane</keyword>
<dbReference type="OrthoDB" id="10039147at2759"/>
<keyword evidence="12" id="KW-1185">Reference proteome</keyword>
<keyword evidence="10" id="KW-0732">Signal</keyword>
<proteinExistence type="inferred from homology"/>
<feature type="chain" id="PRO_5032991135" description="PAT complex subunit CCDC47" evidence="10">
    <location>
        <begin position="19"/>
        <end position="477"/>
    </location>
</feature>
<evidence type="ECO:0000256" key="2">
    <source>
        <dbReference type="ARBA" id="ARBA00022989"/>
    </source>
</evidence>
<feature type="region of interest" description="Disordered" evidence="8">
    <location>
        <begin position="423"/>
        <end position="453"/>
    </location>
</feature>
<dbReference type="PANTHER" id="PTHR12883">
    <property type="entry name" value="ADIPOCYTE-SPECIFIC PROTEIN 4-RELATED"/>
    <property type="match status" value="1"/>
</dbReference>
<sequence>MWLYRIFFLFLVFQNSIAHDADSEFAEFEDFDDDNSAIFNAAGEEKDSSAATKYSVVGEDDSNEFISSDESDSFANDEESDEVLVDIEVDSEFEHFQDADEFEGFEEKEEKPLVEPKITIAKVPVNFRQSWDSYYLEILMIFGLFVYFINFALGKSKNTKIANAWFQTHKQLLEENFAMVGDDGNLERNDNVKMIKESENVFTLWCSGRTCCEGMLVELRLIKRQDLVAIIANMMKPSLDQVQITVRMNKEDMENFIFAVASKKTALHISKDLQDISIYCSERKAGEKYNIPSSFQVMSEIAESTSAMLDSKIIAVLNNYTECVDYIHFSDQYSGLKPTEEATSPTLKQPQVQKVLRFGFNIPVKGMPLEEAQKRLKPLMVMVFYCINKVKNYRLSKEGKHKADKNRQKVEEAFLKSTHQARAEAAAAKREEKKRLEKERIMAEDDPEKQRRWEIREEKRQAKKKAPRMKQLKVKAL</sequence>
<evidence type="ECO:0000256" key="9">
    <source>
        <dbReference type="SAM" id="Phobius"/>
    </source>
</evidence>
<name>A0A834M3P6_RHYFE</name>
<feature type="compositionally biased region" description="Basic and acidic residues" evidence="8">
    <location>
        <begin position="427"/>
        <end position="453"/>
    </location>
</feature>
<evidence type="ECO:0000256" key="5">
    <source>
        <dbReference type="ARBA" id="ARBA00034746"/>
    </source>
</evidence>
<accession>A0A834M3P6</accession>
<keyword evidence="1 9" id="KW-0812">Transmembrane</keyword>
<feature type="transmembrane region" description="Helical" evidence="9">
    <location>
        <begin position="134"/>
        <end position="153"/>
    </location>
</feature>
<comment type="subcellular location">
    <subcellularLocation>
        <location evidence="4">Rough endoplasmic reticulum membrane</location>
        <topology evidence="4">Single-pass type I membrane protein</topology>
    </subcellularLocation>
</comment>
<organism evidence="11 12">
    <name type="scientific">Rhynchophorus ferrugineus</name>
    <name type="common">Red palm weevil</name>
    <name type="synonym">Curculio ferrugineus</name>
    <dbReference type="NCBI Taxonomy" id="354439"/>
    <lineage>
        <taxon>Eukaryota</taxon>
        <taxon>Metazoa</taxon>
        <taxon>Ecdysozoa</taxon>
        <taxon>Arthropoda</taxon>
        <taxon>Hexapoda</taxon>
        <taxon>Insecta</taxon>
        <taxon>Pterygota</taxon>
        <taxon>Neoptera</taxon>
        <taxon>Endopterygota</taxon>
        <taxon>Coleoptera</taxon>
        <taxon>Polyphaga</taxon>
        <taxon>Cucujiformia</taxon>
        <taxon>Curculionidae</taxon>
        <taxon>Dryophthorinae</taxon>
        <taxon>Rhynchophorus</taxon>
    </lineage>
</organism>
<evidence type="ECO:0000256" key="3">
    <source>
        <dbReference type="ARBA" id="ARBA00023136"/>
    </source>
</evidence>
<feature type="region of interest" description="Disordered" evidence="8">
    <location>
        <begin position="458"/>
        <end position="477"/>
    </location>
</feature>
<evidence type="ECO:0000256" key="7">
    <source>
        <dbReference type="ARBA" id="ARBA00034902"/>
    </source>
</evidence>
<evidence type="ECO:0000256" key="8">
    <source>
        <dbReference type="SAM" id="MobiDB-lite"/>
    </source>
</evidence>
<protein>
    <recommendedName>
        <fullName evidence="6">PAT complex subunit CCDC47</fullName>
    </recommendedName>
    <alternativeName>
        <fullName evidence="7">Coiled-coil domain-containing protein 47</fullName>
    </alternativeName>
</protein>
<dbReference type="GO" id="GO:0030867">
    <property type="term" value="C:rough endoplasmic reticulum membrane"/>
    <property type="evidence" value="ECO:0007669"/>
    <property type="project" value="UniProtKB-SubCell"/>
</dbReference>
<evidence type="ECO:0000313" key="12">
    <source>
        <dbReference type="Proteomes" id="UP000625711"/>
    </source>
</evidence>
<dbReference type="AlphaFoldDB" id="A0A834M3P6"/>
<keyword evidence="2 9" id="KW-1133">Transmembrane helix</keyword>
<evidence type="ECO:0000313" key="11">
    <source>
        <dbReference type="EMBL" id="KAF7270956.1"/>
    </source>
</evidence>
<dbReference type="GO" id="GO:0032469">
    <property type="term" value="P:endoplasmic reticulum calcium ion homeostasis"/>
    <property type="evidence" value="ECO:0007669"/>
    <property type="project" value="InterPro"/>
</dbReference>
<evidence type="ECO:0000256" key="10">
    <source>
        <dbReference type="SAM" id="SignalP"/>
    </source>
</evidence>
<gene>
    <name evidence="11" type="ORF">GWI33_016113</name>
</gene>
<feature type="compositionally biased region" description="Basic residues" evidence="8">
    <location>
        <begin position="461"/>
        <end position="477"/>
    </location>
</feature>
<dbReference type="InterPro" id="IPR012879">
    <property type="entry name" value="CCDC47"/>
</dbReference>
<evidence type="ECO:0000256" key="4">
    <source>
        <dbReference type="ARBA" id="ARBA00034697"/>
    </source>
</evidence>